<evidence type="ECO:0000313" key="2">
    <source>
        <dbReference type="Proteomes" id="UP000722165"/>
    </source>
</evidence>
<dbReference type="Proteomes" id="UP000722165">
    <property type="component" value="Unassembled WGS sequence"/>
</dbReference>
<protein>
    <submittedName>
        <fullName evidence="1">Uncharacterized protein</fullName>
    </submittedName>
</protein>
<keyword evidence="2" id="KW-1185">Reference proteome</keyword>
<accession>A0ABS6NJZ6</accession>
<sequence length="117" mass="13182">MLFVAAACLAGFSLGLGLVAIYLAYARSSQSTSSFLKIHAAQPWELSGNGSHQLLVLQQFWQGPFWLTLYLENPFNPQMSAKLITIWPFTVGKTGWRKLKVLCHAMRWNRSLQQEAP</sequence>
<reference evidence="1 2" key="1">
    <citation type="submission" date="2021-06" db="EMBL/GenBank/DDBJ databases">
        <authorList>
            <person name="Lu T."/>
            <person name="Wang Q."/>
            <person name="Han X."/>
        </authorList>
    </citation>
    <scope>NUCLEOTIDE SEQUENCE [LARGE SCALE GENOMIC DNA]</scope>
    <source>
        <strain evidence="1 2">LAM0050</strain>
    </source>
</reference>
<gene>
    <name evidence="1" type="ORF">KU392_01650</name>
</gene>
<evidence type="ECO:0000313" key="1">
    <source>
        <dbReference type="EMBL" id="MBV4395958.1"/>
    </source>
</evidence>
<dbReference type="EMBL" id="JAHSPR010000001">
    <property type="protein sequence ID" value="MBV4395958.1"/>
    <property type="molecule type" value="Genomic_DNA"/>
</dbReference>
<comment type="caution">
    <text evidence="1">The sequence shown here is derived from an EMBL/GenBank/DDBJ whole genome shotgun (WGS) entry which is preliminary data.</text>
</comment>
<name>A0ABS6NJZ6_9BURK</name>
<dbReference type="RefSeq" id="WP_217734372.1">
    <property type="nucleotide sequence ID" value="NZ_JAHSPR010000001.1"/>
</dbReference>
<organism evidence="1 2">
    <name type="scientific">Advenella alkanexedens</name>
    <dbReference type="NCBI Taxonomy" id="1481665"/>
    <lineage>
        <taxon>Bacteria</taxon>
        <taxon>Pseudomonadati</taxon>
        <taxon>Pseudomonadota</taxon>
        <taxon>Betaproteobacteria</taxon>
        <taxon>Burkholderiales</taxon>
        <taxon>Alcaligenaceae</taxon>
    </lineage>
</organism>
<proteinExistence type="predicted"/>